<dbReference type="GeneID" id="112540543"/>
<sequence>MLFFTQHHVQLLHIKVGDKAEIIKTFTSKDIFIFSELTGDTNPLHLDEEYAKRSRFGRIVVHGVLINGLISAVLGTKMPGPGCIFLSQEINFPSPLYVGEEVLASAEVKKLKRFLAYIAVSCTVAQSGKIVMEGIVKVVVPEDQKSEP</sequence>
<evidence type="ECO:0000259" key="2">
    <source>
        <dbReference type="Pfam" id="PF01575"/>
    </source>
</evidence>
<dbReference type="OrthoDB" id="3592703at2759"/>
<dbReference type="RefSeq" id="XP_025021957.1">
    <property type="nucleotide sequence ID" value="XM_025166189.1"/>
</dbReference>
<keyword evidence="1" id="KW-0456">Lyase</keyword>
<reference evidence="4" key="1">
    <citation type="submission" date="2025-08" db="UniProtKB">
        <authorList>
            <consortium name="RefSeq"/>
        </authorList>
    </citation>
    <scope>IDENTIFICATION</scope>
    <source>
        <tissue evidence="4">Liver</tissue>
    </source>
</reference>
<name>A0A9F5IM48_PYTBI</name>
<dbReference type="InterPro" id="IPR002539">
    <property type="entry name" value="MaoC-like_dom"/>
</dbReference>
<dbReference type="PANTHER" id="PTHR43437">
    <property type="entry name" value="HYDROXYACYL-THIOESTER DEHYDRATASE TYPE 2, MITOCHONDRIAL-RELATED"/>
    <property type="match status" value="1"/>
</dbReference>
<dbReference type="GO" id="GO:0005739">
    <property type="term" value="C:mitochondrion"/>
    <property type="evidence" value="ECO:0007669"/>
    <property type="project" value="TreeGrafter"/>
</dbReference>
<dbReference type="OMA" id="GCVFLHQ"/>
<dbReference type="Pfam" id="PF01575">
    <property type="entry name" value="MaoC_dehydratas"/>
    <property type="match status" value="1"/>
</dbReference>
<gene>
    <name evidence="4" type="primary">HTD2</name>
</gene>
<dbReference type="CTD" id="109703458"/>
<accession>A0A9F5IM48</accession>
<feature type="domain" description="MaoC-like" evidence="2">
    <location>
        <begin position="23"/>
        <end position="113"/>
    </location>
</feature>
<dbReference type="Proteomes" id="UP000695026">
    <property type="component" value="Unplaced"/>
</dbReference>
<dbReference type="InterPro" id="IPR050965">
    <property type="entry name" value="UPF0336/Enoyl-CoA_hydratase"/>
</dbReference>
<dbReference type="SUPFAM" id="SSF54637">
    <property type="entry name" value="Thioesterase/thiol ester dehydrase-isomerase"/>
    <property type="match status" value="1"/>
</dbReference>
<protein>
    <submittedName>
        <fullName evidence="4">Hydroxyacyl-thioester dehydratase type 2, mitochondrial</fullName>
    </submittedName>
</protein>
<dbReference type="CDD" id="cd03449">
    <property type="entry name" value="R_hydratase"/>
    <property type="match status" value="1"/>
</dbReference>
<organism evidence="3 4">
    <name type="scientific">Python bivittatus</name>
    <name type="common">Burmese python</name>
    <name type="synonym">Python molurus bivittatus</name>
    <dbReference type="NCBI Taxonomy" id="176946"/>
    <lineage>
        <taxon>Eukaryota</taxon>
        <taxon>Metazoa</taxon>
        <taxon>Chordata</taxon>
        <taxon>Craniata</taxon>
        <taxon>Vertebrata</taxon>
        <taxon>Euteleostomi</taxon>
        <taxon>Lepidosauria</taxon>
        <taxon>Squamata</taxon>
        <taxon>Bifurcata</taxon>
        <taxon>Unidentata</taxon>
        <taxon>Episquamata</taxon>
        <taxon>Toxicofera</taxon>
        <taxon>Serpentes</taxon>
        <taxon>Henophidia</taxon>
        <taxon>Pythonidae</taxon>
        <taxon>Python</taxon>
    </lineage>
</organism>
<dbReference type="InterPro" id="IPR029069">
    <property type="entry name" value="HotDog_dom_sf"/>
</dbReference>
<dbReference type="GO" id="GO:0018812">
    <property type="term" value="F:3-hydroxyacyl-CoA dehydratase activity"/>
    <property type="evidence" value="ECO:0007669"/>
    <property type="project" value="UniProtKB-ARBA"/>
</dbReference>
<evidence type="ECO:0000313" key="3">
    <source>
        <dbReference type="Proteomes" id="UP000695026"/>
    </source>
</evidence>
<proteinExistence type="predicted"/>
<dbReference type="Gene3D" id="3.10.129.10">
    <property type="entry name" value="Hotdog Thioesterase"/>
    <property type="match status" value="1"/>
</dbReference>
<dbReference type="FunFam" id="3.10.129.10:FF:000042">
    <property type="entry name" value="MaoC domain protein dehydratase"/>
    <property type="match status" value="1"/>
</dbReference>
<evidence type="ECO:0000313" key="4">
    <source>
        <dbReference type="RefSeq" id="XP_025021957.1"/>
    </source>
</evidence>
<evidence type="ECO:0000256" key="1">
    <source>
        <dbReference type="ARBA" id="ARBA00023239"/>
    </source>
</evidence>
<dbReference type="GO" id="GO:0006633">
    <property type="term" value="P:fatty acid biosynthetic process"/>
    <property type="evidence" value="ECO:0007669"/>
    <property type="project" value="TreeGrafter"/>
</dbReference>
<dbReference type="GO" id="GO:0019171">
    <property type="term" value="F:(3R)-hydroxyacyl-[acyl-carrier-protein] dehydratase activity"/>
    <property type="evidence" value="ECO:0007669"/>
    <property type="project" value="TreeGrafter"/>
</dbReference>
<dbReference type="AlphaFoldDB" id="A0A9F5IM48"/>
<dbReference type="KEGG" id="pbi:112540543"/>
<keyword evidence="3" id="KW-1185">Reference proteome</keyword>
<dbReference type="PANTHER" id="PTHR43437:SF3">
    <property type="entry name" value="HYDROXYACYL-THIOESTER DEHYDRATASE TYPE 2, MITOCHONDRIAL"/>
    <property type="match status" value="1"/>
</dbReference>